<dbReference type="EMBL" id="JAHLQJ010000010">
    <property type="protein sequence ID" value="MBU5672702.1"/>
    <property type="molecule type" value="Genomic_DNA"/>
</dbReference>
<proteinExistence type="predicted"/>
<organism evidence="1 2">
    <name type="scientific">Paenibacillus brevis</name>
    <dbReference type="NCBI Taxonomy" id="2841508"/>
    <lineage>
        <taxon>Bacteria</taxon>
        <taxon>Bacillati</taxon>
        <taxon>Bacillota</taxon>
        <taxon>Bacilli</taxon>
        <taxon>Bacillales</taxon>
        <taxon>Paenibacillaceae</taxon>
        <taxon>Paenibacillus</taxon>
    </lineage>
</organism>
<reference evidence="1 2" key="1">
    <citation type="submission" date="2021-06" db="EMBL/GenBank/DDBJ databases">
        <authorList>
            <person name="Sun Q."/>
            <person name="Li D."/>
        </authorList>
    </citation>
    <scope>NUCLEOTIDE SEQUENCE [LARGE SCALE GENOMIC DNA]</scope>
    <source>
        <strain evidence="1 2">MSJ-6</strain>
    </source>
</reference>
<dbReference type="Proteomes" id="UP000743001">
    <property type="component" value="Unassembled WGS sequence"/>
</dbReference>
<evidence type="ECO:0000313" key="2">
    <source>
        <dbReference type="Proteomes" id="UP000743001"/>
    </source>
</evidence>
<gene>
    <name evidence="1" type="ORF">KQJ23_12775</name>
</gene>
<accession>A0ABS6FR39</accession>
<dbReference type="RefSeq" id="WP_216479282.1">
    <property type="nucleotide sequence ID" value="NZ_JAHLQJ010000010.1"/>
</dbReference>
<keyword evidence="2" id="KW-1185">Reference proteome</keyword>
<name>A0ABS6FR39_9BACL</name>
<protein>
    <submittedName>
        <fullName evidence="1">Uncharacterized protein</fullName>
    </submittedName>
</protein>
<sequence length="115" mass="13473">MNQVPVMALRNKKEPDRYLAASPDVGDWSHERLDVTIDDIECAYLIARKDLTQPTLEDFEEQKRWHAAHKQIMIAEYGQDAIIGLDFEDVCENYEPAFLGITRKQYREAFEIQQQ</sequence>
<evidence type="ECO:0000313" key="1">
    <source>
        <dbReference type="EMBL" id="MBU5672702.1"/>
    </source>
</evidence>
<comment type="caution">
    <text evidence="1">The sequence shown here is derived from an EMBL/GenBank/DDBJ whole genome shotgun (WGS) entry which is preliminary data.</text>
</comment>